<keyword evidence="8" id="KW-1185">Reference proteome</keyword>
<dbReference type="PANTHER" id="PTHR11709:SF394">
    <property type="entry name" value="FI03373P-RELATED"/>
    <property type="match status" value="1"/>
</dbReference>
<keyword evidence="3" id="KW-0186">Copper</keyword>
<feature type="domain" description="Plastocyanin-like" evidence="6">
    <location>
        <begin position="202"/>
        <end position="297"/>
    </location>
</feature>
<reference evidence="8" key="1">
    <citation type="submission" date="2017-02" db="EMBL/GenBank/DDBJ databases">
        <authorList>
            <person name="Daims H."/>
        </authorList>
    </citation>
    <scope>NUCLEOTIDE SEQUENCE [LARGE SCALE GENOMIC DNA]</scope>
</reference>
<protein>
    <submittedName>
        <fullName evidence="7">Multicopper oxidase type 2</fullName>
    </submittedName>
</protein>
<evidence type="ECO:0000256" key="2">
    <source>
        <dbReference type="ARBA" id="ARBA00023002"/>
    </source>
</evidence>
<dbReference type="GO" id="GO:0016491">
    <property type="term" value="F:oxidoreductase activity"/>
    <property type="evidence" value="ECO:0007669"/>
    <property type="project" value="UniProtKB-KW"/>
</dbReference>
<name>A0A1R4H3F4_9GAMM</name>
<dbReference type="Pfam" id="PF07732">
    <property type="entry name" value="Cu-oxidase_3"/>
    <property type="match status" value="1"/>
</dbReference>
<evidence type="ECO:0000313" key="8">
    <source>
        <dbReference type="Proteomes" id="UP000195667"/>
    </source>
</evidence>
<feature type="transmembrane region" description="Helical" evidence="4">
    <location>
        <begin position="544"/>
        <end position="564"/>
    </location>
</feature>
<dbReference type="AlphaFoldDB" id="A0A1R4H3F4"/>
<evidence type="ECO:0000259" key="5">
    <source>
        <dbReference type="Pfam" id="PF07731"/>
    </source>
</evidence>
<proteinExistence type="predicted"/>
<dbReference type="InterPro" id="IPR011707">
    <property type="entry name" value="Cu-oxidase-like_N"/>
</dbReference>
<evidence type="ECO:0000313" key="7">
    <source>
        <dbReference type="EMBL" id="SJM90785.1"/>
    </source>
</evidence>
<evidence type="ECO:0000256" key="4">
    <source>
        <dbReference type="SAM" id="Phobius"/>
    </source>
</evidence>
<organism evidence="7 8">
    <name type="scientific">Crenothrix polyspora</name>
    <dbReference type="NCBI Taxonomy" id="360316"/>
    <lineage>
        <taxon>Bacteria</taxon>
        <taxon>Pseudomonadati</taxon>
        <taxon>Pseudomonadota</taxon>
        <taxon>Gammaproteobacteria</taxon>
        <taxon>Methylococcales</taxon>
        <taxon>Crenotrichaceae</taxon>
        <taxon>Crenothrix</taxon>
    </lineage>
</organism>
<dbReference type="Gene3D" id="2.60.40.420">
    <property type="entry name" value="Cupredoxins - blue copper proteins"/>
    <property type="match status" value="2"/>
</dbReference>
<dbReference type="EMBL" id="FUKI01000064">
    <property type="protein sequence ID" value="SJM90785.1"/>
    <property type="molecule type" value="Genomic_DNA"/>
</dbReference>
<evidence type="ECO:0000256" key="3">
    <source>
        <dbReference type="ARBA" id="ARBA00023008"/>
    </source>
</evidence>
<keyword evidence="2" id="KW-0560">Oxidoreductase</keyword>
<evidence type="ECO:0000256" key="1">
    <source>
        <dbReference type="ARBA" id="ARBA00022723"/>
    </source>
</evidence>
<keyword evidence="4" id="KW-1133">Transmembrane helix</keyword>
<keyword evidence="4" id="KW-0812">Transmembrane</keyword>
<evidence type="ECO:0000259" key="6">
    <source>
        <dbReference type="Pfam" id="PF07732"/>
    </source>
</evidence>
<keyword evidence="1" id="KW-0479">Metal-binding</keyword>
<feature type="domain" description="Plastocyanin-like" evidence="5">
    <location>
        <begin position="358"/>
        <end position="470"/>
    </location>
</feature>
<sequence length="571" mass="63380">MYCGLPASNTLIAQLFRYMSKKLLAVLMLLVCLLSVAVVQLMPSFQQKAGVTPPVTLANGSVDTSDIEKPCSNENPEWRPAQVIDEVEIEASPACEPDNPYDVAASVKGTNNISMATLMQTRLAQDAVVMGEDIDKDGDPDVIDIKLEVMELNGGSPDGNYLINTFDIAPGIQPGLWVFAPKSQGMGVKSFTTFAANPLLRAPSPTIRVEQGDKVTITLENTHYLPHTIHLHGVDHPWHNSKGDDNDGMEEHPVFPGQNHTYEIQPRHTGTMFYHCHVQTARHMLMGLSGMFVIEENKPNNWVQTFNVGAGQVRHRSVASKDTFTQEYDLFYQSLDKKLTKLVQEYGDPRLIANKMTRDYNMTESFENYFMLNGHSYPYTLRDSMIIAGANENIKLRIANAQRSSIAMHIHGHKATITAYDGVEQAPAQQITRDVFDVAPAQRIDLQLQTLDDGLHSYGQGLWMFHDHVLTGTSSDGMEPGGNMAILAYKSLIDEQGMPKMHEAALSELFNKKYYSKQQSLWDTGEFSHLLGEAGVFEISMVRLALFGLALGLLIGLLVVLILANKTKNKL</sequence>
<dbReference type="GO" id="GO:0005507">
    <property type="term" value="F:copper ion binding"/>
    <property type="evidence" value="ECO:0007669"/>
    <property type="project" value="InterPro"/>
</dbReference>
<accession>A0A1R4H3F4</accession>
<dbReference type="InterPro" id="IPR011706">
    <property type="entry name" value="Cu-oxidase_C"/>
</dbReference>
<dbReference type="Proteomes" id="UP000195667">
    <property type="component" value="Unassembled WGS sequence"/>
</dbReference>
<keyword evidence="4" id="KW-0472">Membrane</keyword>
<dbReference type="InterPro" id="IPR045087">
    <property type="entry name" value="Cu-oxidase_fam"/>
</dbReference>
<dbReference type="PANTHER" id="PTHR11709">
    <property type="entry name" value="MULTI-COPPER OXIDASE"/>
    <property type="match status" value="1"/>
</dbReference>
<dbReference type="SUPFAM" id="SSF49503">
    <property type="entry name" value="Cupredoxins"/>
    <property type="match status" value="2"/>
</dbReference>
<gene>
    <name evidence="7" type="ORF">CRENPOLYSF1_1560004</name>
</gene>
<dbReference type="Pfam" id="PF07731">
    <property type="entry name" value="Cu-oxidase_2"/>
    <property type="match status" value="1"/>
</dbReference>
<dbReference type="InterPro" id="IPR008972">
    <property type="entry name" value="Cupredoxin"/>
</dbReference>